<proteinExistence type="predicted"/>
<keyword evidence="1" id="KW-0863">Zinc-finger</keyword>
<feature type="region of interest" description="Disordered" evidence="2">
    <location>
        <begin position="419"/>
        <end position="448"/>
    </location>
</feature>
<feature type="compositionally biased region" description="Polar residues" evidence="2">
    <location>
        <begin position="438"/>
        <end position="448"/>
    </location>
</feature>
<dbReference type="InterPro" id="IPR013087">
    <property type="entry name" value="Znf_C2H2_type"/>
</dbReference>
<dbReference type="PROSITE" id="PS50157">
    <property type="entry name" value="ZINC_FINGER_C2H2_2"/>
    <property type="match status" value="1"/>
</dbReference>
<dbReference type="EMBL" id="ML986596">
    <property type="protein sequence ID" value="KAF2266732.1"/>
    <property type="molecule type" value="Genomic_DNA"/>
</dbReference>
<keyword evidence="1" id="KW-0862">Zinc</keyword>
<sequence>MEDRMTGTFPSNQYAEESDQGFRLNHATLSSVMHPMQHLSQGNSSLTNRNEPVYSTDSFTNWHDMLASYPNHHVQQSHLSTSSQFSHSTSGSCRRFTEDSVFSRNPFRDSAASDNTTYSHLSDAPREYNIAQAERRLNSNSSIPLTQYGTPGVSMQGFTESTVAQRQTKNAKDKFSTCGSRVKRSRPSAKEPRYWCTSCEESFGEKYDWIVHEVAFQERPEMFMCDMCEKTYFLAKDYRHHHRQSHRCQICAENETKDRHTEIARKRRKSRTAWGCGFCEHFDVDWDARCAHVASHFERGATMTDWHHTRVIFSLLQRPGISESWYDYLVAKRAQNSVFGWNQHSTGRAKGFPDGHCAPQLQDLLEFFTPDQDPLPLVVMAYEKGNRGAAKLDSVHYSLPIFTKAENTRLTRINQGRSNRLHSHHSPQVGSHEALNQCAPSNQKNPISYNKDLPMDPIQPPVPPKDIQLQTSGPALENSSYGIEDWDRLITTISEDDSLPDSFVMNLDQLESDDLFDVDFAL</sequence>
<name>A0A9P4KF34_9PLEO</name>
<evidence type="ECO:0000256" key="2">
    <source>
        <dbReference type="SAM" id="MobiDB-lite"/>
    </source>
</evidence>
<organism evidence="4 5">
    <name type="scientific">Lojkania enalia</name>
    <dbReference type="NCBI Taxonomy" id="147567"/>
    <lineage>
        <taxon>Eukaryota</taxon>
        <taxon>Fungi</taxon>
        <taxon>Dikarya</taxon>
        <taxon>Ascomycota</taxon>
        <taxon>Pezizomycotina</taxon>
        <taxon>Dothideomycetes</taxon>
        <taxon>Pleosporomycetidae</taxon>
        <taxon>Pleosporales</taxon>
        <taxon>Pleosporales incertae sedis</taxon>
        <taxon>Lojkania</taxon>
    </lineage>
</organism>
<gene>
    <name evidence="4" type="ORF">CC78DRAFT_614906</name>
</gene>
<comment type="caution">
    <text evidence="4">The sequence shown here is derived from an EMBL/GenBank/DDBJ whole genome shotgun (WGS) entry which is preliminary data.</text>
</comment>
<evidence type="ECO:0000259" key="3">
    <source>
        <dbReference type="PROSITE" id="PS50157"/>
    </source>
</evidence>
<keyword evidence="5" id="KW-1185">Reference proteome</keyword>
<reference evidence="5" key="1">
    <citation type="journal article" date="2020" name="Stud. Mycol.">
        <title>101 Dothideomycetes genomes: A test case for predicting lifestyles and emergence of pathogens.</title>
        <authorList>
            <person name="Haridas S."/>
            <person name="Albert R."/>
            <person name="Binder M."/>
            <person name="Bloem J."/>
            <person name="LaButti K."/>
            <person name="Salamov A."/>
            <person name="Andreopoulos B."/>
            <person name="Baker S."/>
            <person name="Barry K."/>
            <person name="Bills G."/>
            <person name="Bluhm B."/>
            <person name="Cannon C."/>
            <person name="Castanera R."/>
            <person name="Culley D."/>
            <person name="Daum C."/>
            <person name="Ezra D."/>
            <person name="Gonzalez J."/>
            <person name="Henrissat B."/>
            <person name="Kuo A."/>
            <person name="Liang C."/>
            <person name="Lipzen A."/>
            <person name="Lutzoni F."/>
            <person name="Magnuson J."/>
            <person name="Mondo S."/>
            <person name="Nolan M."/>
            <person name="Ohm R."/>
            <person name="Pangilinan J."/>
            <person name="Park H.-J."/>
            <person name="Ramirez L."/>
            <person name="Alfaro M."/>
            <person name="Sun H."/>
            <person name="Tritt A."/>
            <person name="Yoshinaga Y."/>
            <person name="Zwiers L.-H."/>
            <person name="Turgeon B."/>
            <person name="Goodwin S."/>
            <person name="Spatafora J."/>
            <person name="Crous P."/>
            <person name="Grigoriev I."/>
        </authorList>
    </citation>
    <scope>NUCLEOTIDE SEQUENCE [LARGE SCALE GENOMIC DNA]</scope>
    <source>
        <strain evidence="5">CBS 304.66</strain>
    </source>
</reference>
<dbReference type="Gene3D" id="3.30.160.60">
    <property type="entry name" value="Classic Zinc Finger"/>
    <property type="match status" value="1"/>
</dbReference>
<dbReference type="AlphaFoldDB" id="A0A9P4KF34"/>
<evidence type="ECO:0000313" key="4">
    <source>
        <dbReference type="EMBL" id="KAF2266732.1"/>
    </source>
</evidence>
<protein>
    <recommendedName>
        <fullName evidence="3">C2H2-type domain-containing protein</fullName>
    </recommendedName>
</protein>
<keyword evidence="1" id="KW-0479">Metal-binding</keyword>
<dbReference type="GO" id="GO:0008270">
    <property type="term" value="F:zinc ion binding"/>
    <property type="evidence" value="ECO:0007669"/>
    <property type="project" value="UniProtKB-KW"/>
</dbReference>
<dbReference type="OrthoDB" id="654211at2759"/>
<evidence type="ECO:0000313" key="5">
    <source>
        <dbReference type="Proteomes" id="UP000800093"/>
    </source>
</evidence>
<dbReference type="PROSITE" id="PS00028">
    <property type="entry name" value="ZINC_FINGER_C2H2_1"/>
    <property type="match status" value="1"/>
</dbReference>
<feature type="domain" description="C2H2-type" evidence="3">
    <location>
        <begin position="223"/>
        <end position="246"/>
    </location>
</feature>
<accession>A0A9P4KF34</accession>
<dbReference type="Proteomes" id="UP000800093">
    <property type="component" value="Unassembled WGS sequence"/>
</dbReference>
<evidence type="ECO:0000256" key="1">
    <source>
        <dbReference type="PROSITE-ProRule" id="PRU00042"/>
    </source>
</evidence>